<accession>A0A8J4UD59</accession>
<comment type="caution">
    <text evidence="2">The sequence shown here is derived from an EMBL/GenBank/DDBJ whole genome shotgun (WGS) entry which is preliminary data.</text>
</comment>
<dbReference type="Proteomes" id="UP000727407">
    <property type="component" value="Unassembled WGS sequence"/>
</dbReference>
<protein>
    <submittedName>
        <fullName evidence="2">Olfactory receptor 5M8</fullName>
    </submittedName>
</protein>
<evidence type="ECO:0000256" key="1">
    <source>
        <dbReference type="SAM" id="MobiDB-lite"/>
    </source>
</evidence>
<evidence type="ECO:0000313" key="2">
    <source>
        <dbReference type="EMBL" id="KAF5905258.1"/>
    </source>
</evidence>
<dbReference type="AlphaFoldDB" id="A0A8J4UD59"/>
<proteinExistence type="predicted"/>
<evidence type="ECO:0000313" key="3">
    <source>
        <dbReference type="Proteomes" id="UP000727407"/>
    </source>
</evidence>
<keyword evidence="2" id="KW-0675">Receptor</keyword>
<organism evidence="2 3">
    <name type="scientific">Clarias magur</name>
    <name type="common">Asian catfish</name>
    <name type="synonym">Macropteronotus magur</name>
    <dbReference type="NCBI Taxonomy" id="1594786"/>
    <lineage>
        <taxon>Eukaryota</taxon>
        <taxon>Metazoa</taxon>
        <taxon>Chordata</taxon>
        <taxon>Craniata</taxon>
        <taxon>Vertebrata</taxon>
        <taxon>Euteleostomi</taxon>
        <taxon>Actinopterygii</taxon>
        <taxon>Neopterygii</taxon>
        <taxon>Teleostei</taxon>
        <taxon>Ostariophysi</taxon>
        <taxon>Siluriformes</taxon>
        <taxon>Clariidae</taxon>
        <taxon>Clarias</taxon>
    </lineage>
</organism>
<reference evidence="2" key="1">
    <citation type="submission" date="2020-07" db="EMBL/GenBank/DDBJ databases">
        <title>Clarias magur genome sequencing, assembly and annotation.</title>
        <authorList>
            <person name="Kushwaha B."/>
            <person name="Kumar R."/>
            <person name="Das P."/>
            <person name="Joshi C.G."/>
            <person name="Kumar D."/>
            <person name="Nagpure N.S."/>
            <person name="Pandey M."/>
            <person name="Agarwal S."/>
            <person name="Srivastava S."/>
            <person name="Singh M."/>
            <person name="Sahoo L."/>
            <person name="Jayasankar P."/>
            <person name="Meher P.K."/>
            <person name="Koringa P.G."/>
            <person name="Iquebal M.A."/>
            <person name="Das S.P."/>
            <person name="Bit A."/>
            <person name="Patnaik S."/>
            <person name="Patel N."/>
            <person name="Shah T.M."/>
            <person name="Hinsu A."/>
            <person name="Jena J.K."/>
        </authorList>
    </citation>
    <scope>NUCLEOTIDE SEQUENCE</scope>
    <source>
        <strain evidence="2">CIFAMagur01</strain>
        <tissue evidence="2">Testis</tissue>
    </source>
</reference>
<feature type="compositionally biased region" description="Polar residues" evidence="1">
    <location>
        <begin position="1"/>
        <end position="12"/>
    </location>
</feature>
<gene>
    <name evidence="2" type="primary">Chst14</name>
    <name evidence="2" type="ORF">DAT39_004981</name>
</gene>
<sequence length="110" mass="11608">MSISQPLVSASHTAGWPICPSTRPKSAEAETTPYEALGECSAHISANLGFLAQIKPVHLHPPSRGSVYQCGVPKSSKLPVDVKPISTLNEDHREMDAALASGPSSMTSEK</sequence>
<dbReference type="EMBL" id="QNUK01000047">
    <property type="protein sequence ID" value="KAF5905258.1"/>
    <property type="molecule type" value="Genomic_DNA"/>
</dbReference>
<name>A0A8J4UD59_CLAMG</name>
<keyword evidence="3" id="KW-1185">Reference proteome</keyword>
<feature type="region of interest" description="Disordered" evidence="1">
    <location>
        <begin position="1"/>
        <end position="27"/>
    </location>
</feature>